<sequence>MLTDRSAAFSTVQCINPSALHLFEPTQQVVTPTDSHVTPRSLLHLNDDWSNGLDHVTPEATAGFNFGPSQIHHSVPQLQPLFVPLFPVPINGGFLCPAYRSTPYDSYVHPVRQTAVGQEGVAPPSRKKRSRQATPKEERSVKKRKVEGDRKSRASDNNPFASIIKSKRFSEAGRVLASEWKPAEVCGLLHLPKNATKSDPRPTVPCMIGQPGGCGGTVDLTVSGYLKHLKDAHPEIEDRLGCYWKDDPNAAKSCHCRQRHIGELFKDAASVSRHILRRHLHWGTPCPMPGCESTVWDVKYHLVQVHICDGRVRKGHSDDQDSDDEDNVNEAL</sequence>
<protein>
    <submittedName>
        <fullName evidence="2">Uncharacterized protein</fullName>
    </submittedName>
</protein>
<keyword evidence="3" id="KW-1185">Reference proteome</keyword>
<reference evidence="2 3" key="1">
    <citation type="journal article" date="2015" name="Fungal Genet. Biol.">
        <title>Evolution of novel wood decay mechanisms in Agaricales revealed by the genome sequences of Fistulina hepatica and Cylindrobasidium torrendii.</title>
        <authorList>
            <person name="Floudas D."/>
            <person name="Held B.W."/>
            <person name="Riley R."/>
            <person name="Nagy L.G."/>
            <person name="Koehler G."/>
            <person name="Ransdell A.S."/>
            <person name="Younus H."/>
            <person name="Chow J."/>
            <person name="Chiniquy J."/>
            <person name="Lipzen A."/>
            <person name="Tritt A."/>
            <person name="Sun H."/>
            <person name="Haridas S."/>
            <person name="LaButti K."/>
            <person name="Ohm R.A."/>
            <person name="Kues U."/>
            <person name="Blanchette R.A."/>
            <person name="Grigoriev I.V."/>
            <person name="Minto R.E."/>
            <person name="Hibbett D.S."/>
        </authorList>
    </citation>
    <scope>NUCLEOTIDE SEQUENCE [LARGE SCALE GENOMIC DNA]</scope>
    <source>
        <strain evidence="2 3">ATCC 64428</strain>
    </source>
</reference>
<evidence type="ECO:0000313" key="2">
    <source>
        <dbReference type="EMBL" id="KIY51867.1"/>
    </source>
</evidence>
<dbReference type="EMBL" id="KN881647">
    <property type="protein sequence ID" value="KIY51867.1"/>
    <property type="molecule type" value="Genomic_DNA"/>
</dbReference>
<feature type="compositionally biased region" description="Basic and acidic residues" evidence="1">
    <location>
        <begin position="134"/>
        <end position="154"/>
    </location>
</feature>
<name>A0A0D7AJW7_9AGAR</name>
<feature type="region of interest" description="Disordered" evidence="1">
    <location>
        <begin position="313"/>
        <end position="332"/>
    </location>
</feature>
<dbReference type="Proteomes" id="UP000054144">
    <property type="component" value="Unassembled WGS sequence"/>
</dbReference>
<accession>A0A0D7AJW7</accession>
<gene>
    <name evidence="2" type="ORF">FISHEDRAFT_70363</name>
</gene>
<proteinExistence type="predicted"/>
<feature type="compositionally biased region" description="Acidic residues" evidence="1">
    <location>
        <begin position="320"/>
        <end position="332"/>
    </location>
</feature>
<evidence type="ECO:0000256" key="1">
    <source>
        <dbReference type="SAM" id="MobiDB-lite"/>
    </source>
</evidence>
<dbReference type="AlphaFoldDB" id="A0A0D7AJW7"/>
<feature type="region of interest" description="Disordered" evidence="1">
    <location>
        <begin position="116"/>
        <end position="158"/>
    </location>
</feature>
<evidence type="ECO:0000313" key="3">
    <source>
        <dbReference type="Proteomes" id="UP000054144"/>
    </source>
</evidence>
<organism evidence="2 3">
    <name type="scientific">Fistulina hepatica ATCC 64428</name>
    <dbReference type="NCBI Taxonomy" id="1128425"/>
    <lineage>
        <taxon>Eukaryota</taxon>
        <taxon>Fungi</taxon>
        <taxon>Dikarya</taxon>
        <taxon>Basidiomycota</taxon>
        <taxon>Agaricomycotina</taxon>
        <taxon>Agaricomycetes</taxon>
        <taxon>Agaricomycetidae</taxon>
        <taxon>Agaricales</taxon>
        <taxon>Fistulinaceae</taxon>
        <taxon>Fistulina</taxon>
    </lineage>
</organism>